<name>A0A095BVC3_SCHHA</name>
<comment type="similarity">
    <text evidence="1">Belongs to the histidine acid phosphatase family.</text>
</comment>
<evidence type="ECO:0000313" key="3">
    <source>
        <dbReference type="EMBL" id="KGB32908.1"/>
    </source>
</evidence>
<gene>
    <name evidence="3" type="ORF">MS3_01052</name>
</gene>
<dbReference type="AlphaFoldDB" id="A0A095BVC3"/>
<proteinExistence type="inferred from homology"/>
<sequence length="462" mass="54028">MGNTSKLKSYLVLLQYIILNTSFYLCEGVNGEDRLKGKVLKHVHLIYSHGDSSPAYPIPQIYPNFEAIWPEGADKLTNIGIQQQFILGRWMRMNYLTFVPQKYNSSTYHLRSTDADKTLMSAVANSAGFYWQSSSPFDGSMLHWSPVPVHEVSKISDILFGSYNCPRLRILQKMQIYMTHSTRFENQHKNLFQILRNNTGLSINRLTIEQIANFLQSIKNYKVTLPSWCTKELLNELFEVADYYWTHSSRRKRYKEVVQSRVNSKTPVQYTRRLKTKKHKKLKNIGANNSNLEIYNRPPKFNDENYVPASFKQMLLMKDGKWKTLFDPAVGDTKGMKKKDDPVPVLKQGKHESDAHYLGRLHKEVEDELNKVEFSKKQRTELIPITEVKQSKKKRKAIKRLNEKRKEKRLRTIEKRLTGFEHLQDKVKFNEVVMAPPLQLTKPKMVFKKKLDQIHSLDKLVS</sequence>
<dbReference type="Pfam" id="PF00328">
    <property type="entry name" value="His_Phos_2"/>
    <property type="match status" value="1"/>
</dbReference>
<protein>
    <submittedName>
        <fullName evidence="3">Lysosomal acid phosphatase</fullName>
    </submittedName>
</protein>
<dbReference type="InterPro" id="IPR000560">
    <property type="entry name" value="His_Pase_clade-2"/>
</dbReference>
<organism evidence="3">
    <name type="scientific">Schistosoma haematobium</name>
    <name type="common">Blood fluke</name>
    <dbReference type="NCBI Taxonomy" id="6185"/>
    <lineage>
        <taxon>Eukaryota</taxon>
        <taxon>Metazoa</taxon>
        <taxon>Spiralia</taxon>
        <taxon>Lophotrochozoa</taxon>
        <taxon>Platyhelminthes</taxon>
        <taxon>Trematoda</taxon>
        <taxon>Digenea</taxon>
        <taxon>Strigeidida</taxon>
        <taxon>Schistosomatoidea</taxon>
        <taxon>Schistosomatidae</taxon>
        <taxon>Schistosoma</taxon>
    </lineage>
</organism>
<feature type="chain" id="PRO_5001907334" evidence="2">
    <location>
        <begin position="29"/>
        <end position="462"/>
    </location>
</feature>
<dbReference type="InterPro" id="IPR029033">
    <property type="entry name" value="His_PPase_superfam"/>
</dbReference>
<dbReference type="PANTHER" id="PTHR11567:SF171">
    <property type="entry name" value="ACID PHOSPHATASE FAMILY"/>
    <property type="match status" value="1"/>
</dbReference>
<evidence type="ECO:0000256" key="2">
    <source>
        <dbReference type="SAM" id="SignalP"/>
    </source>
</evidence>
<dbReference type="EMBL" id="KL250522">
    <property type="protein sequence ID" value="KGB32908.1"/>
    <property type="molecule type" value="Genomic_DNA"/>
</dbReference>
<dbReference type="InterPro" id="IPR050645">
    <property type="entry name" value="Histidine_acid_phosphatase"/>
</dbReference>
<dbReference type="SUPFAM" id="SSF53254">
    <property type="entry name" value="Phosphoglycerate mutase-like"/>
    <property type="match status" value="1"/>
</dbReference>
<reference evidence="3" key="1">
    <citation type="journal article" date="2012" name="Nat. Genet.">
        <title>Whole-genome sequence of Schistosoma haematobium.</title>
        <authorList>
            <person name="Young N.D."/>
            <person name="Jex A.R."/>
            <person name="Li B."/>
            <person name="Liu S."/>
            <person name="Yang L."/>
            <person name="Xiong Z."/>
            <person name="Li Y."/>
            <person name="Cantacessi C."/>
            <person name="Hall R.S."/>
            <person name="Xu X."/>
            <person name="Chen F."/>
            <person name="Wu X."/>
            <person name="Zerlotini A."/>
            <person name="Oliveira G."/>
            <person name="Hofmann A."/>
            <person name="Zhang G."/>
            <person name="Fang X."/>
            <person name="Kang Y."/>
            <person name="Campbell B.E."/>
            <person name="Loukas A."/>
            <person name="Ranganathan S."/>
            <person name="Rollinson D."/>
            <person name="Rinaldi G."/>
            <person name="Brindley P.J."/>
            <person name="Yang H."/>
            <person name="Wang J."/>
            <person name="Wang J."/>
            <person name="Gasser R.B."/>
        </authorList>
    </citation>
    <scope>NUCLEOTIDE SEQUENCE [LARGE SCALE GENOMIC DNA]</scope>
</reference>
<dbReference type="PANTHER" id="PTHR11567">
    <property type="entry name" value="ACID PHOSPHATASE-RELATED"/>
    <property type="match status" value="1"/>
</dbReference>
<dbReference type="CDD" id="cd07061">
    <property type="entry name" value="HP_HAP_like"/>
    <property type="match status" value="1"/>
</dbReference>
<dbReference type="STRING" id="6185.A0A095BVC3"/>
<dbReference type="GO" id="GO:0016791">
    <property type="term" value="F:phosphatase activity"/>
    <property type="evidence" value="ECO:0007669"/>
    <property type="project" value="TreeGrafter"/>
</dbReference>
<accession>A0A095BVC3</accession>
<keyword evidence="2" id="KW-0732">Signal</keyword>
<dbReference type="Gene3D" id="3.40.50.1240">
    <property type="entry name" value="Phosphoglycerate mutase-like"/>
    <property type="match status" value="1"/>
</dbReference>
<evidence type="ECO:0000256" key="1">
    <source>
        <dbReference type="ARBA" id="ARBA00005375"/>
    </source>
</evidence>
<feature type="signal peptide" evidence="2">
    <location>
        <begin position="1"/>
        <end position="28"/>
    </location>
</feature>